<name>A0A5R9JGU2_9PROT</name>
<dbReference type="InterPro" id="IPR017853">
    <property type="entry name" value="GH"/>
</dbReference>
<accession>A0A5R9JGU2</accession>
<reference evidence="4 5" key="1">
    <citation type="submission" date="2019-05" db="EMBL/GenBank/DDBJ databases">
        <authorList>
            <person name="Pankratov T."/>
            <person name="Grouzdev D."/>
        </authorList>
    </citation>
    <scope>NUCLEOTIDE SEQUENCE [LARGE SCALE GENOMIC DNA]</scope>
    <source>
        <strain evidence="4 5">KEBCLARHB70R</strain>
    </source>
</reference>
<dbReference type="Proteomes" id="UP000305654">
    <property type="component" value="Unassembled WGS sequence"/>
</dbReference>
<proteinExistence type="inferred from homology"/>
<comment type="similarity">
    <text evidence="2">Belongs to the NAD(P)-dependent epimerase/dehydratase family.</text>
</comment>
<dbReference type="Pfam" id="PF01370">
    <property type="entry name" value="Epimerase"/>
    <property type="match status" value="1"/>
</dbReference>
<protein>
    <submittedName>
        <fullName evidence="4">NAD-dependent epimerase/dehydratase family protein</fullName>
    </submittedName>
</protein>
<dbReference type="PANTHER" id="PTHR43000">
    <property type="entry name" value="DTDP-D-GLUCOSE 4,6-DEHYDRATASE-RELATED"/>
    <property type="match status" value="1"/>
</dbReference>
<dbReference type="OrthoDB" id="9801785at2"/>
<dbReference type="Gene3D" id="3.40.50.720">
    <property type="entry name" value="NAD(P)-binding Rossmann-like Domain"/>
    <property type="match status" value="1"/>
</dbReference>
<comment type="pathway">
    <text evidence="1">Bacterial outer membrane biogenesis; LPS O-antigen biosynthesis.</text>
</comment>
<evidence type="ECO:0000256" key="1">
    <source>
        <dbReference type="ARBA" id="ARBA00005125"/>
    </source>
</evidence>
<keyword evidence="5" id="KW-1185">Reference proteome</keyword>
<dbReference type="SUPFAM" id="SSF51445">
    <property type="entry name" value="(Trans)glycosidases"/>
    <property type="match status" value="1"/>
</dbReference>
<sequence>MQRPFGFVEWFRPGEHDRVMAAIDGMRAVGATSLRTHLSWADHQAPGGTEWHDWLIPTLGQAFDLLPCLHYTPPSLSRTGMCTGAPRRLRDYADFVDSVLSRYGEHFRHVELWNEPNNLLDWDWREDHDWLLFCEMIGDAAHWVEHRGYKAVLGGPCPFDPNWLTLMGERGVLGKVSAVGFHGFPGTWDSEASTWRGFEVHLQAMRAILDRFKPDLQIWLTETGYSTWRGDEAEQVERFRQALAAPAERLYWYGWQDIPRDVPVQEGLYFDPRHYHLGINDAQGRPKLLRRLLEAGMVKPPQPATSLPAPSLQTPRDHVAIIGGAGFIGSNLADALLNDGEHVVVFDNLARPGVERNLAWLQDRHADLRPMLADLRDVGAVNEAVTGAKAVYHLAAQVAVTSSLIDPRHDFAVNAEGTLNVLEALRRHAPEAPLVFASTNKVYGQLADLEMRQVGRQHLPYDTALRALGIAEDRALDFCTPYGCSKGVADQYVLDYAHSFGLRTAVLRMSCIYGPRQFGTEDQGWVAHFLLRALAGEPVTLYGDGMQVRDVLHVSDAVSAYRAVMGSIDTLRGRAFNLGGGPSNAVSLVEVLDEIALLTGRRSALQREAWRTGDQPWFVADTRTLLAATGWQARVGWRDGLRDLAEWLQGDAADRPAHFAIA</sequence>
<feature type="domain" description="NAD-dependent epimerase/dehydratase" evidence="3">
    <location>
        <begin position="320"/>
        <end position="579"/>
    </location>
</feature>
<dbReference type="AlphaFoldDB" id="A0A5R9JGU2"/>
<dbReference type="SUPFAM" id="SSF51735">
    <property type="entry name" value="NAD(P)-binding Rossmann-fold domains"/>
    <property type="match status" value="1"/>
</dbReference>
<dbReference type="InterPro" id="IPR036291">
    <property type="entry name" value="NAD(P)-bd_dom_sf"/>
</dbReference>
<comment type="caution">
    <text evidence="4">The sequence shown here is derived from an EMBL/GenBank/DDBJ whole genome shotgun (WGS) entry which is preliminary data.</text>
</comment>
<dbReference type="InterPro" id="IPR001509">
    <property type="entry name" value="Epimerase_deHydtase"/>
</dbReference>
<dbReference type="EMBL" id="VCDI01000001">
    <property type="protein sequence ID" value="TLU74646.1"/>
    <property type="molecule type" value="Genomic_DNA"/>
</dbReference>
<gene>
    <name evidence="4" type="ORF">FE263_02450</name>
</gene>
<evidence type="ECO:0000313" key="5">
    <source>
        <dbReference type="Proteomes" id="UP000305654"/>
    </source>
</evidence>
<evidence type="ECO:0000259" key="3">
    <source>
        <dbReference type="Pfam" id="PF01370"/>
    </source>
</evidence>
<evidence type="ECO:0000313" key="4">
    <source>
        <dbReference type="EMBL" id="TLU74646.1"/>
    </source>
</evidence>
<dbReference type="Gene3D" id="3.20.20.80">
    <property type="entry name" value="Glycosidases"/>
    <property type="match status" value="1"/>
</dbReference>
<organism evidence="4 5">
    <name type="scientific">Lichenicoccus roseus</name>
    <dbReference type="NCBI Taxonomy" id="2683649"/>
    <lineage>
        <taxon>Bacteria</taxon>
        <taxon>Pseudomonadati</taxon>
        <taxon>Pseudomonadota</taxon>
        <taxon>Alphaproteobacteria</taxon>
        <taxon>Acetobacterales</taxon>
        <taxon>Acetobacteraceae</taxon>
        <taxon>Lichenicoccus</taxon>
    </lineage>
</organism>
<evidence type="ECO:0000256" key="2">
    <source>
        <dbReference type="ARBA" id="ARBA00007637"/>
    </source>
</evidence>